<dbReference type="OrthoDB" id="9769898at2"/>
<dbReference type="PANTHER" id="PTHR33361">
    <property type="entry name" value="GLR0591 PROTEIN"/>
    <property type="match status" value="1"/>
</dbReference>
<feature type="compositionally biased region" description="Low complexity" evidence="1">
    <location>
        <begin position="33"/>
        <end position="42"/>
    </location>
</feature>
<evidence type="ECO:0000313" key="3">
    <source>
        <dbReference type="EMBL" id="PJL31793.1"/>
    </source>
</evidence>
<name>A0A2J0UED0_STEMA</name>
<proteinExistence type="predicted"/>
<dbReference type="Pfam" id="PF05960">
    <property type="entry name" value="DUF885"/>
    <property type="match status" value="1"/>
</dbReference>
<dbReference type="Proteomes" id="UP000230167">
    <property type="component" value="Unassembled WGS sequence"/>
</dbReference>
<feature type="region of interest" description="Disordered" evidence="1">
    <location>
        <begin position="29"/>
        <end position="73"/>
    </location>
</feature>
<evidence type="ECO:0000313" key="4">
    <source>
        <dbReference type="Proteomes" id="UP000230167"/>
    </source>
</evidence>
<feature type="chain" id="PRO_5014468390" evidence="2">
    <location>
        <begin position="27"/>
        <end position="648"/>
    </location>
</feature>
<feature type="signal peptide" evidence="2">
    <location>
        <begin position="1"/>
        <end position="26"/>
    </location>
</feature>
<gene>
    <name evidence="3" type="ORF">B9Y64_09505</name>
</gene>
<evidence type="ECO:0000256" key="1">
    <source>
        <dbReference type="SAM" id="MobiDB-lite"/>
    </source>
</evidence>
<dbReference type="PANTHER" id="PTHR33361:SF16">
    <property type="entry name" value="DUF885 DOMAIN-CONTAINING PROTEIN"/>
    <property type="match status" value="1"/>
</dbReference>
<accession>A0A2J0UED0</accession>
<keyword evidence="2" id="KW-0732">Signal</keyword>
<sequence length="648" mass="71681">MPHPTRALAAAIAALFLFSAVPSAEAAKKKASRPAAAQTRQAAKPKAKPARATAPARGSSARRAATRPVAPARAVPKQVQLERLYDEYWDASMRLNPLQATFQGEPRYNDQLPNILSATWRQQSHDFTTQWLGKVEKLGSDGLQGQDLLSYEIFVRDARASLAAERYPSWMMPISQYYNIGSIMAILGAGAGAQPFNTVQDYDTWSRRSLGIPELFDQAIDNMRQGMKAGVVQPRDLMEKVLPQLDAVIKPTAEESIFWSPIRTMPNTITAEDKARISAEYKRMIELRIMPAYRALRGFIATEYLPATRASSGLGALPDGQAWYANLIVQTTASDQTAAQLHALGEQRVQELQAQIATVMKDAKLRGTPTKLLRSMRNDRQFQYGDANALINRYRQVQQQVNARLPQVLDTLPKSTLEVRAVEPERALTAAAAAYQPSPAGQPGVLYVNTRDLPSRKRWNVPVQYLHEAIPGHHVQLGLQQELAKLPRFRRLGGDLAFVEGWGLYAETLGEDLGIYTDPYDRIGYLYSRLLRAARVVADTGVNAQGWSKQQAVTYLQKTVDMSSDDASAEVERIMAQPGQALSNVAGLTTIVALRDKAKARQGAAFDLRRFHAELLKDGSMPLDVLDRKMERWMVQPASTAPAPTPSP</sequence>
<evidence type="ECO:0000256" key="2">
    <source>
        <dbReference type="SAM" id="SignalP"/>
    </source>
</evidence>
<protein>
    <submittedName>
        <fullName evidence="3">DUF885 domain-containing protein</fullName>
    </submittedName>
</protein>
<comment type="caution">
    <text evidence="3">The sequence shown here is derived from an EMBL/GenBank/DDBJ whole genome shotgun (WGS) entry which is preliminary data.</text>
</comment>
<dbReference type="RefSeq" id="WP_100440470.1">
    <property type="nucleotide sequence ID" value="NZ_CBCPIZ010000002.1"/>
</dbReference>
<reference evidence="3 4" key="1">
    <citation type="journal article" date="2017" name="Front. Microbiol.">
        <title>Double-Face Meets the Bacterial World: The Opportunistic Pathogen Stenotrophomonas maltophilia.</title>
        <authorList>
            <person name="Lira F."/>
            <person name="Berg G."/>
            <person name="Martinez J.L."/>
        </authorList>
    </citation>
    <scope>NUCLEOTIDE SEQUENCE [LARGE SCALE GENOMIC DNA]</scope>
    <source>
        <strain evidence="3 4">EA1</strain>
    </source>
</reference>
<dbReference type="EMBL" id="NEQV01000002">
    <property type="protein sequence ID" value="PJL31793.1"/>
    <property type="molecule type" value="Genomic_DNA"/>
</dbReference>
<dbReference type="AlphaFoldDB" id="A0A2J0UED0"/>
<feature type="compositionally biased region" description="Low complexity" evidence="1">
    <location>
        <begin position="50"/>
        <end position="73"/>
    </location>
</feature>
<organism evidence="3 4">
    <name type="scientific">Stenotrophomonas maltophilia</name>
    <name type="common">Pseudomonas maltophilia</name>
    <name type="synonym">Xanthomonas maltophilia</name>
    <dbReference type="NCBI Taxonomy" id="40324"/>
    <lineage>
        <taxon>Bacteria</taxon>
        <taxon>Pseudomonadati</taxon>
        <taxon>Pseudomonadota</taxon>
        <taxon>Gammaproteobacteria</taxon>
        <taxon>Lysobacterales</taxon>
        <taxon>Lysobacteraceae</taxon>
        <taxon>Stenotrophomonas</taxon>
        <taxon>Stenotrophomonas maltophilia group</taxon>
    </lineage>
</organism>
<dbReference type="InterPro" id="IPR010281">
    <property type="entry name" value="DUF885"/>
</dbReference>